<protein>
    <submittedName>
        <fullName evidence="7">Putative membrane protein</fullName>
    </submittedName>
</protein>
<dbReference type="Pfam" id="PF01594">
    <property type="entry name" value="AI-2E_transport"/>
    <property type="match status" value="1"/>
</dbReference>
<evidence type="ECO:0000256" key="1">
    <source>
        <dbReference type="ARBA" id="ARBA00004141"/>
    </source>
</evidence>
<dbReference type="Proteomes" id="UP000034883">
    <property type="component" value="Chromosome"/>
</dbReference>
<dbReference type="PANTHER" id="PTHR21716">
    <property type="entry name" value="TRANSMEMBRANE PROTEIN"/>
    <property type="match status" value="1"/>
</dbReference>
<name>A0A0F6SEF3_9BACT</name>
<evidence type="ECO:0000256" key="2">
    <source>
        <dbReference type="ARBA" id="ARBA00009773"/>
    </source>
</evidence>
<dbReference type="GO" id="GO:0016020">
    <property type="term" value="C:membrane"/>
    <property type="evidence" value="ECO:0007669"/>
    <property type="project" value="UniProtKB-SubCell"/>
</dbReference>
<evidence type="ECO:0000256" key="3">
    <source>
        <dbReference type="ARBA" id="ARBA00022692"/>
    </source>
</evidence>
<feature type="transmembrane region" description="Helical" evidence="6">
    <location>
        <begin position="307"/>
        <end position="339"/>
    </location>
</feature>
<dbReference type="STRING" id="927083.DB32_002243"/>
<dbReference type="KEGG" id="samy:DB32_002243"/>
<feature type="transmembrane region" description="Helical" evidence="6">
    <location>
        <begin position="70"/>
        <end position="95"/>
    </location>
</feature>
<feature type="transmembrane region" description="Helical" evidence="6">
    <location>
        <begin position="155"/>
        <end position="177"/>
    </location>
</feature>
<feature type="transmembrane region" description="Helical" evidence="6">
    <location>
        <begin position="240"/>
        <end position="270"/>
    </location>
</feature>
<proteinExistence type="inferred from homology"/>
<dbReference type="RefSeq" id="WP_075097504.1">
    <property type="nucleotide sequence ID" value="NZ_CP011125.1"/>
</dbReference>
<dbReference type="PANTHER" id="PTHR21716:SF4">
    <property type="entry name" value="TRANSMEMBRANE PROTEIN 245"/>
    <property type="match status" value="1"/>
</dbReference>
<keyword evidence="5 6" id="KW-0472">Membrane</keyword>
<comment type="subcellular location">
    <subcellularLocation>
        <location evidence="1">Membrane</location>
        <topology evidence="1">Multi-pass membrane protein</topology>
    </subcellularLocation>
</comment>
<keyword evidence="3 6" id="KW-0812">Transmembrane</keyword>
<accession>A0A0F6SEF3</accession>
<feature type="transmembrane region" description="Helical" evidence="6">
    <location>
        <begin position="212"/>
        <end position="234"/>
    </location>
</feature>
<dbReference type="EMBL" id="CP011125">
    <property type="protein sequence ID" value="AKF05094.1"/>
    <property type="molecule type" value="Genomic_DNA"/>
</dbReference>
<evidence type="ECO:0000256" key="4">
    <source>
        <dbReference type="ARBA" id="ARBA00022989"/>
    </source>
</evidence>
<keyword evidence="4 6" id="KW-1133">Transmembrane helix</keyword>
<evidence type="ECO:0000313" key="7">
    <source>
        <dbReference type="EMBL" id="AKF05094.1"/>
    </source>
</evidence>
<evidence type="ECO:0000313" key="8">
    <source>
        <dbReference type="Proteomes" id="UP000034883"/>
    </source>
</evidence>
<comment type="similarity">
    <text evidence="2">Belongs to the autoinducer-2 exporter (AI-2E) (TC 2.A.86) family.</text>
</comment>
<feature type="transmembrane region" description="Helical" evidence="6">
    <location>
        <begin position="20"/>
        <end position="36"/>
    </location>
</feature>
<dbReference type="AlphaFoldDB" id="A0A0F6SEF3"/>
<evidence type="ECO:0000256" key="5">
    <source>
        <dbReference type="ARBA" id="ARBA00023136"/>
    </source>
</evidence>
<organism evidence="7 8">
    <name type="scientific">Sandaracinus amylolyticus</name>
    <dbReference type="NCBI Taxonomy" id="927083"/>
    <lineage>
        <taxon>Bacteria</taxon>
        <taxon>Pseudomonadati</taxon>
        <taxon>Myxococcota</taxon>
        <taxon>Polyangia</taxon>
        <taxon>Polyangiales</taxon>
        <taxon>Sandaracinaceae</taxon>
        <taxon>Sandaracinus</taxon>
    </lineage>
</organism>
<keyword evidence="8" id="KW-1185">Reference proteome</keyword>
<evidence type="ECO:0000256" key="6">
    <source>
        <dbReference type="SAM" id="Phobius"/>
    </source>
</evidence>
<dbReference type="InterPro" id="IPR002549">
    <property type="entry name" value="AI-2E-like"/>
</dbReference>
<gene>
    <name evidence="7" type="ORF">DB32_002243</name>
</gene>
<reference evidence="7 8" key="1">
    <citation type="submission" date="2015-03" db="EMBL/GenBank/DDBJ databases">
        <title>Genome assembly of Sandaracinus amylolyticus DSM 53668.</title>
        <authorList>
            <person name="Sharma G."/>
            <person name="Subramanian S."/>
        </authorList>
    </citation>
    <scope>NUCLEOTIDE SEQUENCE [LARGE SCALE GENOMIC DNA]</scope>
    <source>
        <strain evidence="7 8">DSM 53668</strain>
    </source>
</reference>
<sequence>MATSTDAPRPSTLSPARSNTLRAIAVALTIASAIVLSPYVPWLVLAGWTAALATPWVDRLAPRRDRRRTAAAMVTLAILVIAAGPAIATGAAMWADARELLREARATGTGRAALELVISEQQAPHDPLRLVSSPEALVAWLRSSGPEAWSVATDVVGAAGQIALGLVVFLAGTYVGLVEGRRAFAWAVAHLPLARRDVRRLADAFVETGRGLLVGLGLTGLVQAVLAGGAYAVIGIERALVLAFLTFFASFLPTIGTGLVWGPVVIGLWITGRRGEAIGMLAWNALVVSTIDNLLRPVLARVGKVDMHVLLLLVSMVGGLVALGPWGILLGPLVVRLLIEAMRIAMPSAPS</sequence>